<proteinExistence type="predicted"/>
<sequence>MSKIYLPEKLVLGQEEKDLYPYRRRVSTSFCVAFTLNQSIQMYTGNRYTDSLDACLTAVSWVEDNFCELHIAGIGIDKPKHERIIKTCTLYMDRGGYLVSGHYQEFKYLAQRVLRRPTAAPDDTVDKIIELKHNFSRKFINGTKENLLHKEIFIDKLFKIQDFPEFKINTESDFFKLLQKVSIYNRSMEMSFVYSIAQEKKIQLDNFKKIVGIVSLPITIEAYAWVKALQSGISLINYLCTADDVMKLSDELFEFRGPVIISDVFDVAYDNKHFDPMSDNITIPKRESKSRGLKQDALDDFLAIKMIVADQIKNIKQPITEIK</sequence>
<comment type="caution">
    <text evidence="1">The sequence shown here is derived from an EMBL/GenBank/DDBJ whole genome shotgun (WGS) entry which is preliminary data.</text>
</comment>
<dbReference type="Proteomes" id="UP000092651">
    <property type="component" value="Unassembled WGS sequence"/>
</dbReference>
<gene>
    <name evidence="1" type="ORF">BBI01_17040</name>
</gene>
<accession>A0A1B8ZBB1</accession>
<dbReference type="AlphaFoldDB" id="A0A1B8ZBB1"/>
<reference evidence="1 2" key="1">
    <citation type="submission" date="2016-07" db="EMBL/GenBank/DDBJ databases">
        <authorList>
            <person name="Jeong J.-J."/>
            <person name="Kim D.W."/>
            <person name="Sang M.K."/>
            <person name="Choi I.-G."/>
            <person name="Kim K.D."/>
        </authorList>
    </citation>
    <scope>NUCLEOTIDE SEQUENCE [LARGE SCALE GENOMIC DNA]</scope>
    <source>
        <strain evidence="1 2">UTM-3</strain>
    </source>
</reference>
<keyword evidence="2" id="KW-1185">Reference proteome</keyword>
<organism evidence="1 2">
    <name type="scientific">Chryseobacterium artocarpi</name>
    <dbReference type="NCBI Taxonomy" id="1414727"/>
    <lineage>
        <taxon>Bacteria</taxon>
        <taxon>Pseudomonadati</taxon>
        <taxon>Bacteroidota</taxon>
        <taxon>Flavobacteriia</taxon>
        <taxon>Flavobacteriales</taxon>
        <taxon>Weeksellaceae</taxon>
        <taxon>Chryseobacterium group</taxon>
        <taxon>Chryseobacterium</taxon>
    </lineage>
</organism>
<dbReference type="OrthoDB" id="1236258at2"/>
<evidence type="ECO:0000313" key="1">
    <source>
        <dbReference type="EMBL" id="OCA68923.1"/>
    </source>
</evidence>
<name>A0A1B8ZBB1_9FLAO</name>
<dbReference type="EMBL" id="MAYH01000048">
    <property type="protein sequence ID" value="OCA68923.1"/>
    <property type="molecule type" value="Genomic_DNA"/>
</dbReference>
<dbReference type="RefSeq" id="WP_065396023.1">
    <property type="nucleotide sequence ID" value="NZ_MAYH01000048.1"/>
</dbReference>
<protein>
    <submittedName>
        <fullName evidence="1">Uncharacterized protein</fullName>
    </submittedName>
</protein>
<evidence type="ECO:0000313" key="2">
    <source>
        <dbReference type="Proteomes" id="UP000092651"/>
    </source>
</evidence>